<dbReference type="SUPFAM" id="SSF54427">
    <property type="entry name" value="NTF2-like"/>
    <property type="match status" value="1"/>
</dbReference>
<gene>
    <name evidence="1" type="ORF">CCAX7_16970</name>
</gene>
<name>A0A402CYW4_9BACT</name>
<dbReference type="PANTHER" id="PTHR38436:SF1">
    <property type="entry name" value="ESTER CYCLASE"/>
    <property type="match status" value="1"/>
</dbReference>
<dbReference type="EMBL" id="AP025739">
    <property type="protein sequence ID" value="BDI29646.1"/>
    <property type="molecule type" value="Genomic_DNA"/>
</dbReference>
<dbReference type="InterPro" id="IPR009959">
    <property type="entry name" value="Cyclase_SnoaL-like"/>
</dbReference>
<dbReference type="Pfam" id="PF07366">
    <property type="entry name" value="SnoaL"/>
    <property type="match status" value="1"/>
</dbReference>
<sequence length="153" mass="16777">MEDNETLIRRWFEQLWNDKRVETIDEIFAPDGVSYGMLEGGVPTYGREHWKQVHAAFCAAIPDLHIELLSIISSGDQVAVRFVATGVNSGPFQGIPASNEAVRIDGMCTALIRNGQILEGRNVIDMLGFLQQIGASPKIAEIAAAKLQELSPI</sequence>
<dbReference type="InterPro" id="IPR032710">
    <property type="entry name" value="NTF2-like_dom_sf"/>
</dbReference>
<dbReference type="PANTHER" id="PTHR38436">
    <property type="entry name" value="POLYKETIDE CYCLASE SNOAL-LIKE DOMAIN"/>
    <property type="match status" value="1"/>
</dbReference>
<proteinExistence type="predicted"/>
<dbReference type="Gene3D" id="3.10.450.50">
    <property type="match status" value="1"/>
</dbReference>
<evidence type="ECO:0000313" key="1">
    <source>
        <dbReference type="EMBL" id="BDI29646.1"/>
    </source>
</evidence>
<dbReference type="GO" id="GO:0030638">
    <property type="term" value="P:polyketide metabolic process"/>
    <property type="evidence" value="ECO:0007669"/>
    <property type="project" value="InterPro"/>
</dbReference>
<evidence type="ECO:0000313" key="2">
    <source>
        <dbReference type="Proteomes" id="UP000287394"/>
    </source>
</evidence>
<protein>
    <submittedName>
        <fullName evidence="1">Uncharacterized protein</fullName>
    </submittedName>
</protein>
<accession>A0A402CYW4</accession>
<dbReference type="KEGG" id="ccot:CCAX7_16970"/>
<keyword evidence="2" id="KW-1185">Reference proteome</keyword>
<dbReference type="AlphaFoldDB" id="A0A402CYW4"/>
<reference evidence="1 2" key="1">
    <citation type="journal article" date="2019" name="Int. J. Syst. Evol. Microbiol.">
        <title>Capsulimonas corticalis gen. nov., sp. nov., an aerobic capsulated bacterium, of a novel bacterial order, Capsulimonadales ord. nov., of the class Armatimonadia of the phylum Armatimonadetes.</title>
        <authorList>
            <person name="Li J."/>
            <person name="Kudo C."/>
            <person name="Tonouchi A."/>
        </authorList>
    </citation>
    <scope>NUCLEOTIDE SEQUENCE [LARGE SCALE GENOMIC DNA]</scope>
    <source>
        <strain evidence="1 2">AX-7</strain>
    </source>
</reference>
<organism evidence="1 2">
    <name type="scientific">Capsulimonas corticalis</name>
    <dbReference type="NCBI Taxonomy" id="2219043"/>
    <lineage>
        <taxon>Bacteria</taxon>
        <taxon>Bacillati</taxon>
        <taxon>Armatimonadota</taxon>
        <taxon>Armatimonadia</taxon>
        <taxon>Capsulimonadales</taxon>
        <taxon>Capsulimonadaceae</taxon>
        <taxon>Capsulimonas</taxon>
    </lineage>
</organism>
<dbReference type="Proteomes" id="UP000287394">
    <property type="component" value="Chromosome"/>
</dbReference>